<organism evidence="3 4">
    <name type="scientific">Paremcibacter congregatus</name>
    <dbReference type="NCBI Taxonomy" id="2043170"/>
    <lineage>
        <taxon>Bacteria</taxon>
        <taxon>Pseudomonadati</taxon>
        <taxon>Pseudomonadota</taxon>
        <taxon>Alphaproteobacteria</taxon>
        <taxon>Emcibacterales</taxon>
        <taxon>Emcibacteraceae</taxon>
        <taxon>Paremcibacter</taxon>
    </lineage>
</organism>
<dbReference type="Pfam" id="PF01547">
    <property type="entry name" value="SBP_bac_1"/>
    <property type="match status" value="1"/>
</dbReference>
<dbReference type="GO" id="GO:0042597">
    <property type="term" value="C:periplasmic space"/>
    <property type="evidence" value="ECO:0007669"/>
    <property type="project" value="UniProtKB-SubCell"/>
</dbReference>
<proteinExistence type="inferred from homology"/>
<dbReference type="Gene3D" id="3.40.190.10">
    <property type="entry name" value="Periplasmic binding protein-like II"/>
    <property type="match status" value="2"/>
</dbReference>
<accession>A0A2G4YRZ2</accession>
<keyword evidence="4" id="KW-1185">Reference proteome</keyword>
<comment type="similarity">
    <text evidence="2">Belongs to the bacterial solute-binding protein 1 family.</text>
</comment>
<dbReference type="InterPro" id="IPR050490">
    <property type="entry name" value="Bact_solute-bd_prot1"/>
</dbReference>
<name>A0A2G4YRZ2_9PROT</name>
<dbReference type="OrthoDB" id="9805950at2"/>
<dbReference type="PANTHER" id="PTHR43649">
    <property type="entry name" value="ARABINOSE-BINDING PROTEIN-RELATED"/>
    <property type="match status" value="1"/>
</dbReference>
<evidence type="ECO:0000256" key="1">
    <source>
        <dbReference type="ARBA" id="ARBA00004418"/>
    </source>
</evidence>
<evidence type="ECO:0000256" key="2">
    <source>
        <dbReference type="ARBA" id="ARBA00008520"/>
    </source>
</evidence>
<evidence type="ECO:0000313" key="4">
    <source>
        <dbReference type="Proteomes" id="UP000229730"/>
    </source>
</evidence>
<dbReference type="AlphaFoldDB" id="A0A2G4YRZ2"/>
<dbReference type="InterPro" id="IPR006059">
    <property type="entry name" value="SBP"/>
</dbReference>
<evidence type="ECO:0000313" key="3">
    <source>
        <dbReference type="EMBL" id="PHZ85092.1"/>
    </source>
</evidence>
<sequence length="432" mass="48349">MTFMKKISHIIVIFSSLLVGGCSGSDQKAKAAPEGKVIRLWVAPDESQEAFWKVVVARWNESGLGMPVAFETIPAVESSEKAILTALVAGNAPDISTNIFSGFATQLVALGQLQDLSVMAGYPELIAHRRMEKIIQGWDQGGKKYVFPLYSNPTLIWWRMDILQKLGIDDVPRTYDDVYKLSEKYAALDQKYGMQLITGKNWYDRWYDFISLYYAASGGAPYITDGKASYDNAAGLSVLTFMETIFKREWTALDFESDDPLTTGLVVGGVRGPWSIPFFERLYPQTLEKIVVGPMIVLREGQGKTFTFADSKGLVLFKNSKVKEEAFAFLSWVLSQDEYSLLWLEKTSLPPARGDLMENAIFRAFYDTHPLARQYAAYVDVALPSAFIENTIDVQKTMGYEMVEPVKFGTKAPKDALADAVRRTNKLLDTVN</sequence>
<dbReference type="SUPFAM" id="SSF53850">
    <property type="entry name" value="Periplasmic binding protein-like II"/>
    <property type="match status" value="1"/>
</dbReference>
<dbReference type="PANTHER" id="PTHR43649:SF13">
    <property type="entry name" value="CARBOHYDRATE ABC TRANSPORTER SUBSTRATE-BINDING PROTEIN"/>
    <property type="match status" value="1"/>
</dbReference>
<dbReference type="InParanoid" id="A0A2G4YRZ2"/>
<gene>
    <name evidence="3" type="ORF">CRD36_08600</name>
</gene>
<reference evidence="3 4" key="1">
    <citation type="submission" date="2017-10" db="EMBL/GenBank/DDBJ databases">
        <title>Frigbacter circumglobatus gen. nov. sp. nov., isolated from sediment cultured in situ.</title>
        <authorList>
            <person name="Zhao Z."/>
        </authorList>
    </citation>
    <scope>NUCLEOTIDE SEQUENCE [LARGE SCALE GENOMIC DNA]</scope>
    <source>
        <strain evidence="3 4">ZYL</strain>
    </source>
</reference>
<dbReference type="Proteomes" id="UP000229730">
    <property type="component" value="Unassembled WGS sequence"/>
</dbReference>
<dbReference type="PROSITE" id="PS51257">
    <property type="entry name" value="PROKAR_LIPOPROTEIN"/>
    <property type="match status" value="1"/>
</dbReference>
<dbReference type="EMBL" id="PDEM01000018">
    <property type="protein sequence ID" value="PHZ85092.1"/>
    <property type="molecule type" value="Genomic_DNA"/>
</dbReference>
<comment type="subcellular location">
    <subcellularLocation>
        <location evidence="1">Periplasm</location>
    </subcellularLocation>
</comment>
<protein>
    <submittedName>
        <fullName evidence="3">Sugar ABC transporter substrate-binding protein</fullName>
    </submittedName>
</protein>
<comment type="caution">
    <text evidence="3">The sequence shown here is derived from an EMBL/GenBank/DDBJ whole genome shotgun (WGS) entry which is preliminary data.</text>
</comment>